<dbReference type="RefSeq" id="WP_170285470.1">
    <property type="nucleotide sequence ID" value="NZ_VIXA01000004.1"/>
</dbReference>
<accession>A0A561VKF7</accession>
<evidence type="ECO:0000313" key="2">
    <source>
        <dbReference type="Proteomes" id="UP000319927"/>
    </source>
</evidence>
<dbReference type="EMBL" id="VIXA01000004">
    <property type="protein sequence ID" value="TWG12116.1"/>
    <property type="molecule type" value="Genomic_DNA"/>
</dbReference>
<dbReference type="Proteomes" id="UP000319927">
    <property type="component" value="Unassembled WGS sequence"/>
</dbReference>
<proteinExistence type="predicted"/>
<dbReference type="AlphaFoldDB" id="A0A561VKF7"/>
<organism evidence="1 2">
    <name type="scientific">Micromonospora palomenae</name>
    <dbReference type="NCBI Taxonomy" id="1461247"/>
    <lineage>
        <taxon>Bacteria</taxon>
        <taxon>Bacillati</taxon>
        <taxon>Actinomycetota</taxon>
        <taxon>Actinomycetes</taxon>
        <taxon>Micromonosporales</taxon>
        <taxon>Micromonosporaceae</taxon>
        <taxon>Micromonospora</taxon>
    </lineage>
</organism>
<evidence type="ECO:0000313" key="1">
    <source>
        <dbReference type="EMBL" id="TWG12116.1"/>
    </source>
</evidence>
<sequence length="183" mass="19775">MTVVVAAGRARMPHTVPVAGAELVVAHDLVMDMWYGQFVIRGGSPADPPDDALFRRAQQGAGIAGDGQSVLVLSPHQANVAMPIRVEVTAAAPADDLADWEEAFEAGLDVDVDGLLLFDSPTAARLHCPVPPGRYRIQVAGRGFVSRGWPGSTRPGDRWRVRLWPTADPVEPRRLKAWTEPIE</sequence>
<gene>
    <name evidence="1" type="ORF">FHX75_14447</name>
</gene>
<keyword evidence="2" id="KW-1185">Reference proteome</keyword>
<protein>
    <submittedName>
        <fullName evidence="1">Uncharacterized protein</fullName>
    </submittedName>
</protein>
<name>A0A561VKF7_9ACTN</name>
<reference evidence="1 2" key="1">
    <citation type="submission" date="2019-06" db="EMBL/GenBank/DDBJ databases">
        <title>Sequencing the genomes of 1000 actinobacteria strains.</title>
        <authorList>
            <person name="Klenk H.-P."/>
        </authorList>
    </citation>
    <scope>NUCLEOTIDE SEQUENCE [LARGE SCALE GENOMIC DNA]</scope>
    <source>
        <strain evidence="1 2">DSM 102131</strain>
    </source>
</reference>
<comment type="caution">
    <text evidence="1">The sequence shown here is derived from an EMBL/GenBank/DDBJ whole genome shotgun (WGS) entry which is preliminary data.</text>
</comment>